<dbReference type="PANTHER" id="PTHR47964">
    <property type="entry name" value="ATP-DEPENDENT DNA HELICASE HOMOLOG RECG, CHLOROPLASTIC"/>
    <property type="match status" value="1"/>
</dbReference>
<dbReference type="PROSITE" id="PS51192">
    <property type="entry name" value="HELICASE_ATP_BIND_1"/>
    <property type="match status" value="1"/>
</dbReference>
<dbReference type="GO" id="GO:0003677">
    <property type="term" value="F:DNA binding"/>
    <property type="evidence" value="ECO:0007669"/>
    <property type="project" value="UniProtKB-KW"/>
</dbReference>
<dbReference type="InterPro" id="IPR014001">
    <property type="entry name" value="Helicase_ATP-bd"/>
</dbReference>
<feature type="domain" description="Helicase ATP-binding" evidence="9">
    <location>
        <begin position="318"/>
        <end position="512"/>
    </location>
</feature>
<name>A0A261G4Y0_9BIFI</name>
<dbReference type="Gene3D" id="2.40.50.140">
    <property type="entry name" value="Nucleic acid-binding proteins"/>
    <property type="match status" value="1"/>
</dbReference>
<dbReference type="Gene3D" id="3.40.50.300">
    <property type="entry name" value="P-loop containing nucleotide triphosphate hydrolases"/>
    <property type="match status" value="2"/>
</dbReference>
<feature type="region of interest" description="Disordered" evidence="8">
    <location>
        <begin position="561"/>
        <end position="594"/>
    </location>
</feature>
<evidence type="ECO:0000256" key="6">
    <source>
        <dbReference type="ARBA" id="ARBA00023125"/>
    </source>
</evidence>
<dbReference type="InterPro" id="IPR045562">
    <property type="entry name" value="RecG_dom3_C"/>
</dbReference>
<keyword evidence="12" id="KW-1185">Reference proteome</keyword>
<evidence type="ECO:0000256" key="2">
    <source>
        <dbReference type="ARBA" id="ARBA00022763"/>
    </source>
</evidence>
<evidence type="ECO:0000256" key="3">
    <source>
        <dbReference type="ARBA" id="ARBA00022801"/>
    </source>
</evidence>
<keyword evidence="2" id="KW-0227">DNA damage</keyword>
<dbReference type="SUPFAM" id="SSF50249">
    <property type="entry name" value="Nucleic acid-binding proteins"/>
    <property type="match status" value="1"/>
</dbReference>
<keyword evidence="6" id="KW-0238">DNA-binding</keyword>
<keyword evidence="5" id="KW-0067">ATP-binding</keyword>
<keyword evidence="7" id="KW-0234">DNA repair</keyword>
<evidence type="ECO:0000259" key="9">
    <source>
        <dbReference type="PROSITE" id="PS51192"/>
    </source>
</evidence>
<keyword evidence="3" id="KW-0378">Hydrolase</keyword>
<dbReference type="CDD" id="cd04488">
    <property type="entry name" value="RecG_wedge_OBF"/>
    <property type="match status" value="1"/>
</dbReference>
<sequence>MVMLDSAVSAVLSNKRRVNALKALGVMTLQDALTYYPFRVTDPVPIRHLRDAKVDQSMACGAQVRAIRIMPMAQRRGHRLEVIVEDNEDSSTASLVFFSYKKYFVDWMSTRLKVGSTIVLQGIPSFYNDRLQFTHPEIQVVGEDCPDLETGLSSVSRPRPVYHANSRISSQHIHDTILGILRLLASDDDAAGVNLQPKDIEDTVVPIIPATRLAAKIPDILPESIIQDNGLLHRSQAFLSIHEPDSVKAFKAALSSLRFEEAFVSQTALLRTKSDVKITPALPCDGHNADVLVHEFLASLPFALTQGQRDVMAEIRADMAHAYPMQRLLQGEVGSGKTIVSVAAMLRAVGAGQQAVLIAPTQILAEQHFQTIQRLLGQKGHEATTLDNDSQAMLPQTSSVAADTATVTKLSSIPVVLLTGGMRLAQRRKALAAASSGNPCIVIATHAAFSKTFQAPNLGLVVIDEQHRFGVEQRNALRNKSEHAPHLLVMTATPIPRTAALTWFGDLDLSWLTELPGGRKPIRTTVIEEDNASMMAKMFVHIRQRIDAGERAYIVCPRIDEEEEERSEQSGRELAATSSGPSAPTKARYAKSAGQQSKAGIDELEFDDFEEFSVPNSSDDEEASETLPPLHSVTTIAARLSALPQFAGLSIATLTGRDDDETKNSIMHGFSSGEYPIIVATTVVEVGMDVPEATCIVVFDADRFGLSQLHQLRGRVGRGGKQSWAFFISRAQPDSIAAQRLAVIRDSTDGAEIAQADMELRGAGDVLGDAQSGGQSSLKLLRVITDATIIAKARDQAEVLLASDPQLKKEVQLAGAVLDFMRGNERFLTST</sequence>
<dbReference type="Pfam" id="PF19833">
    <property type="entry name" value="RecG_dom3_C"/>
    <property type="match status" value="1"/>
</dbReference>
<evidence type="ECO:0000313" key="11">
    <source>
        <dbReference type="EMBL" id="OZG66066.1"/>
    </source>
</evidence>
<evidence type="ECO:0000256" key="1">
    <source>
        <dbReference type="ARBA" id="ARBA00022741"/>
    </source>
</evidence>
<dbReference type="InterPro" id="IPR011545">
    <property type="entry name" value="DEAD/DEAH_box_helicase_dom"/>
</dbReference>
<evidence type="ECO:0000256" key="5">
    <source>
        <dbReference type="ARBA" id="ARBA00022840"/>
    </source>
</evidence>
<evidence type="ECO:0000256" key="7">
    <source>
        <dbReference type="ARBA" id="ARBA00023204"/>
    </source>
</evidence>
<dbReference type="GO" id="GO:0005524">
    <property type="term" value="F:ATP binding"/>
    <property type="evidence" value="ECO:0007669"/>
    <property type="project" value="UniProtKB-KW"/>
</dbReference>
<dbReference type="AlphaFoldDB" id="A0A261G4Y0"/>
<dbReference type="InterPro" id="IPR012340">
    <property type="entry name" value="NA-bd_OB-fold"/>
</dbReference>
<dbReference type="GeneID" id="98296067"/>
<proteinExistence type="predicted"/>
<keyword evidence="4 11" id="KW-0347">Helicase</keyword>
<dbReference type="SMART" id="SM00487">
    <property type="entry name" value="DEXDc"/>
    <property type="match status" value="1"/>
</dbReference>
<dbReference type="GO" id="GO:0003678">
    <property type="term" value="F:DNA helicase activity"/>
    <property type="evidence" value="ECO:0007669"/>
    <property type="project" value="TreeGrafter"/>
</dbReference>
<gene>
    <name evidence="11" type="ORF">BAQU_1400</name>
</gene>
<dbReference type="GO" id="GO:0006281">
    <property type="term" value="P:DNA repair"/>
    <property type="evidence" value="ECO:0007669"/>
    <property type="project" value="UniProtKB-KW"/>
</dbReference>
<feature type="domain" description="Helicase C-terminal" evidence="10">
    <location>
        <begin position="596"/>
        <end position="759"/>
    </location>
</feature>
<organism evidence="11 12">
    <name type="scientific">Bifidobacterium aquikefiri</name>
    <dbReference type="NCBI Taxonomy" id="1653207"/>
    <lineage>
        <taxon>Bacteria</taxon>
        <taxon>Bacillati</taxon>
        <taxon>Actinomycetota</taxon>
        <taxon>Actinomycetes</taxon>
        <taxon>Bifidobacteriales</taxon>
        <taxon>Bifidobacteriaceae</taxon>
        <taxon>Bifidobacterium</taxon>
    </lineage>
</organism>
<dbReference type="Pfam" id="PF00271">
    <property type="entry name" value="Helicase_C"/>
    <property type="match status" value="1"/>
</dbReference>
<dbReference type="GO" id="GO:0016787">
    <property type="term" value="F:hydrolase activity"/>
    <property type="evidence" value="ECO:0007669"/>
    <property type="project" value="UniProtKB-KW"/>
</dbReference>
<dbReference type="Pfam" id="PF00270">
    <property type="entry name" value="DEAD"/>
    <property type="match status" value="1"/>
</dbReference>
<dbReference type="PROSITE" id="PS51194">
    <property type="entry name" value="HELICASE_CTER"/>
    <property type="match status" value="1"/>
</dbReference>
<dbReference type="SMART" id="SM00490">
    <property type="entry name" value="HELICc"/>
    <property type="match status" value="1"/>
</dbReference>
<evidence type="ECO:0000259" key="10">
    <source>
        <dbReference type="PROSITE" id="PS51194"/>
    </source>
</evidence>
<dbReference type="EMBL" id="MWXA01000006">
    <property type="protein sequence ID" value="OZG66066.1"/>
    <property type="molecule type" value="Genomic_DNA"/>
</dbReference>
<evidence type="ECO:0000256" key="8">
    <source>
        <dbReference type="SAM" id="MobiDB-lite"/>
    </source>
</evidence>
<dbReference type="InterPro" id="IPR027417">
    <property type="entry name" value="P-loop_NTPase"/>
</dbReference>
<keyword evidence="1" id="KW-0547">Nucleotide-binding</keyword>
<reference evidence="11 12" key="1">
    <citation type="journal article" date="2017" name="BMC Genomics">
        <title>Comparative genomic and phylogenomic analyses of the Bifidobacteriaceae family.</title>
        <authorList>
            <person name="Lugli G.A."/>
            <person name="Milani C."/>
            <person name="Turroni F."/>
            <person name="Duranti S."/>
            <person name="Mancabelli L."/>
            <person name="Mangifesta M."/>
            <person name="Ferrario C."/>
            <person name="Modesto M."/>
            <person name="Mattarelli P."/>
            <person name="Jiri K."/>
            <person name="van Sinderen D."/>
            <person name="Ventura M."/>
        </authorList>
    </citation>
    <scope>NUCLEOTIDE SEQUENCE [LARGE SCALE GENOMIC DNA]</scope>
    <source>
        <strain evidence="11 12">LMG 28769</strain>
    </source>
</reference>
<dbReference type="InterPro" id="IPR047112">
    <property type="entry name" value="RecG/Mfd"/>
</dbReference>
<evidence type="ECO:0000256" key="4">
    <source>
        <dbReference type="ARBA" id="ARBA00022806"/>
    </source>
</evidence>
<protein>
    <submittedName>
        <fullName evidence="11">ATP-dependent DNA helicase RecG</fullName>
    </submittedName>
</protein>
<evidence type="ECO:0000313" key="12">
    <source>
        <dbReference type="Proteomes" id="UP000216451"/>
    </source>
</evidence>
<dbReference type="RefSeq" id="WP_244568479.1">
    <property type="nucleotide sequence ID" value="NZ_JBDNSG010000014.1"/>
</dbReference>
<dbReference type="InterPro" id="IPR001650">
    <property type="entry name" value="Helicase_C-like"/>
</dbReference>
<accession>A0A261G4Y0</accession>
<dbReference type="Proteomes" id="UP000216451">
    <property type="component" value="Unassembled WGS sequence"/>
</dbReference>
<dbReference type="PANTHER" id="PTHR47964:SF1">
    <property type="entry name" value="ATP-DEPENDENT DNA HELICASE HOMOLOG RECG, CHLOROPLASTIC"/>
    <property type="match status" value="1"/>
</dbReference>
<comment type="caution">
    <text evidence="11">The sequence shown here is derived from an EMBL/GenBank/DDBJ whole genome shotgun (WGS) entry which is preliminary data.</text>
</comment>
<dbReference type="SUPFAM" id="SSF52540">
    <property type="entry name" value="P-loop containing nucleoside triphosphate hydrolases"/>
    <property type="match status" value="2"/>
</dbReference>